<protein>
    <submittedName>
        <fullName evidence="1">Uncharacterized protein</fullName>
    </submittedName>
</protein>
<dbReference type="EMBL" id="MSDW01000001">
    <property type="protein sequence ID" value="OKY78831.1"/>
    <property type="molecule type" value="Genomic_DNA"/>
</dbReference>
<gene>
    <name evidence="1" type="ORF">BTN85_1334</name>
</gene>
<proteinExistence type="predicted"/>
<dbReference type="STRING" id="1903181.BTN85_1334"/>
<evidence type="ECO:0000313" key="2">
    <source>
        <dbReference type="Proteomes" id="UP000185744"/>
    </source>
</evidence>
<accession>A0A1Q6DWT2</accession>
<evidence type="ECO:0000313" key="1">
    <source>
        <dbReference type="EMBL" id="OKY78831.1"/>
    </source>
</evidence>
<name>A0A1Q6DWT2_METT1</name>
<comment type="caution">
    <text evidence="1">The sequence shown here is derived from an EMBL/GenBank/DDBJ whole genome shotgun (WGS) entry which is preliminary data.</text>
</comment>
<reference evidence="1" key="1">
    <citation type="submission" date="2016-12" db="EMBL/GenBank/DDBJ databases">
        <title>Discovery of methanogenic haloarchaea.</title>
        <authorList>
            <person name="Sorokin D.Y."/>
            <person name="Makarova K.S."/>
            <person name="Abbas B."/>
            <person name="Ferrer M."/>
            <person name="Golyshin P.N."/>
        </authorList>
    </citation>
    <scope>NUCLEOTIDE SEQUENCE [LARGE SCALE GENOMIC DNA]</scope>
    <source>
        <strain evidence="1">HMET1</strain>
    </source>
</reference>
<keyword evidence="2" id="KW-1185">Reference proteome</keyword>
<dbReference type="AlphaFoldDB" id="A0A1Q6DWT2"/>
<dbReference type="InParanoid" id="A0A1Q6DWT2"/>
<organism evidence="1 2">
    <name type="scientific">Methanohalarchaeum thermophilum</name>
    <dbReference type="NCBI Taxonomy" id="1903181"/>
    <lineage>
        <taxon>Archaea</taxon>
        <taxon>Methanobacteriati</taxon>
        <taxon>Methanobacteriota</taxon>
        <taxon>Methanonatronarchaeia</taxon>
        <taxon>Methanonatronarchaeales</taxon>
        <taxon>Methanonatronarchaeaceae</taxon>
        <taxon>Candidatus Methanohalarchaeum</taxon>
    </lineage>
</organism>
<dbReference type="Proteomes" id="UP000185744">
    <property type="component" value="Unassembled WGS sequence"/>
</dbReference>
<sequence length="42" mass="4992">MLLAYPSRNYLTTKSFFQKMMKKYGEKPRKAIVDRASIVQDH</sequence>